<evidence type="ECO:0000313" key="1">
    <source>
        <dbReference type="EMBL" id="KAJ9545402.1"/>
    </source>
</evidence>
<accession>A0AA38W3Q9</accession>
<dbReference type="EMBL" id="JARYMX010000006">
    <property type="protein sequence ID" value="KAJ9545402.1"/>
    <property type="molecule type" value="Genomic_DNA"/>
</dbReference>
<organism evidence="1 2">
    <name type="scientific">Centaurea solstitialis</name>
    <name type="common">yellow star-thistle</name>
    <dbReference type="NCBI Taxonomy" id="347529"/>
    <lineage>
        <taxon>Eukaryota</taxon>
        <taxon>Viridiplantae</taxon>
        <taxon>Streptophyta</taxon>
        <taxon>Embryophyta</taxon>
        <taxon>Tracheophyta</taxon>
        <taxon>Spermatophyta</taxon>
        <taxon>Magnoliopsida</taxon>
        <taxon>eudicotyledons</taxon>
        <taxon>Gunneridae</taxon>
        <taxon>Pentapetalae</taxon>
        <taxon>asterids</taxon>
        <taxon>campanulids</taxon>
        <taxon>Asterales</taxon>
        <taxon>Asteraceae</taxon>
        <taxon>Carduoideae</taxon>
        <taxon>Cardueae</taxon>
        <taxon>Centaureinae</taxon>
        <taxon>Centaurea</taxon>
    </lineage>
</organism>
<keyword evidence="2" id="KW-1185">Reference proteome</keyword>
<comment type="caution">
    <text evidence="1">The sequence shown here is derived from an EMBL/GenBank/DDBJ whole genome shotgun (WGS) entry which is preliminary data.</text>
</comment>
<dbReference type="AlphaFoldDB" id="A0AA38W3Q9"/>
<dbReference type="Proteomes" id="UP001172457">
    <property type="component" value="Chromosome 6"/>
</dbReference>
<proteinExistence type="predicted"/>
<protein>
    <recommendedName>
        <fullName evidence="3">Reverse transcriptase Ty1/copia-type domain-containing protein</fullName>
    </recommendedName>
</protein>
<evidence type="ECO:0008006" key="3">
    <source>
        <dbReference type="Google" id="ProtNLM"/>
    </source>
</evidence>
<sequence length="157" mass="17879">MVFTHLSRRFGVPNEYPMANSTPTVDGLSGFTKGKTKFWALSWQARLVAKGLSQKEGINYQVLSPVVKHKQLGFSRPWLGFVVSTKVCLLKMSLRFDSCKISHGYSRNQFDDCVYLKGLSNGTFIYLLLYMHDMLLATKNKADIDDLKALLKNKFEM</sequence>
<evidence type="ECO:0000313" key="2">
    <source>
        <dbReference type="Proteomes" id="UP001172457"/>
    </source>
</evidence>
<gene>
    <name evidence="1" type="ORF">OSB04_025109</name>
</gene>
<name>A0AA38W3Q9_9ASTR</name>
<reference evidence="1" key="1">
    <citation type="submission" date="2023-03" db="EMBL/GenBank/DDBJ databases">
        <title>Chromosome-scale reference genome and RAD-based genetic map of yellow starthistle (Centaurea solstitialis) reveal putative structural variation and QTLs associated with invader traits.</title>
        <authorList>
            <person name="Reatini B."/>
            <person name="Cang F.A."/>
            <person name="Jiang Q."/>
            <person name="Mckibben M.T.W."/>
            <person name="Barker M.S."/>
            <person name="Rieseberg L.H."/>
            <person name="Dlugosch K.M."/>
        </authorList>
    </citation>
    <scope>NUCLEOTIDE SEQUENCE</scope>
    <source>
        <strain evidence="1">CAN-66</strain>
        <tissue evidence="1">Leaf</tissue>
    </source>
</reference>